<dbReference type="Pfam" id="PF11162">
    <property type="entry name" value="DUF2946"/>
    <property type="match status" value="1"/>
</dbReference>
<comment type="caution">
    <text evidence="1">The sequence shown here is derived from an EMBL/GenBank/DDBJ whole genome shotgun (WGS) entry which is preliminary data.</text>
</comment>
<evidence type="ECO:0008006" key="3">
    <source>
        <dbReference type="Google" id="ProtNLM"/>
    </source>
</evidence>
<keyword evidence="2" id="KW-1185">Reference proteome</keyword>
<dbReference type="InterPro" id="IPR021333">
    <property type="entry name" value="DUF2946"/>
</dbReference>
<dbReference type="AlphaFoldDB" id="A0A7X0ERU0"/>
<proteinExistence type="predicted"/>
<sequence length="121" mass="12317">MSTSRFGAWLGIFALLMLFAGPLLTQAQNLDLASALAQVQSELSCHSDDSAPGPDKQAPLSHVECGYCQLAAHFAAVPVPASGLPILLAAPAPSLPAAVDAAGLRAQLLPPPRAPPQSITA</sequence>
<reference evidence="1 2" key="1">
    <citation type="submission" date="2020-08" db="EMBL/GenBank/DDBJ databases">
        <title>Functional genomics of gut bacteria from endangered species of beetles.</title>
        <authorList>
            <person name="Carlos-Shanley C."/>
        </authorList>
    </citation>
    <scope>NUCLEOTIDE SEQUENCE [LARGE SCALE GENOMIC DNA]</scope>
    <source>
        <strain evidence="1 2">S00202</strain>
    </source>
</reference>
<name>A0A7X0ERU0_9PSED</name>
<dbReference type="Proteomes" id="UP000557193">
    <property type="component" value="Unassembled WGS sequence"/>
</dbReference>
<dbReference type="EMBL" id="JACHLL010000002">
    <property type="protein sequence ID" value="MBB6341538.1"/>
    <property type="molecule type" value="Genomic_DNA"/>
</dbReference>
<protein>
    <recommendedName>
        <fullName evidence="3">DUF2946 domain-containing protein</fullName>
    </recommendedName>
</protein>
<accession>A0A7X0ERU0</accession>
<evidence type="ECO:0000313" key="2">
    <source>
        <dbReference type="Proteomes" id="UP000557193"/>
    </source>
</evidence>
<dbReference type="RefSeq" id="WP_184682338.1">
    <property type="nucleotide sequence ID" value="NZ_JACHLL010000002.1"/>
</dbReference>
<gene>
    <name evidence="1" type="ORF">HNP49_001695</name>
</gene>
<evidence type="ECO:0000313" key="1">
    <source>
        <dbReference type="EMBL" id="MBB6341538.1"/>
    </source>
</evidence>
<organism evidence="1 2">
    <name type="scientific">Pseudomonas fluvialis</name>
    <dbReference type="NCBI Taxonomy" id="1793966"/>
    <lineage>
        <taxon>Bacteria</taxon>
        <taxon>Pseudomonadati</taxon>
        <taxon>Pseudomonadota</taxon>
        <taxon>Gammaproteobacteria</taxon>
        <taxon>Pseudomonadales</taxon>
        <taxon>Pseudomonadaceae</taxon>
        <taxon>Pseudomonas</taxon>
    </lineage>
</organism>